<dbReference type="GO" id="GO:0007165">
    <property type="term" value="P:signal transduction"/>
    <property type="evidence" value="ECO:0007669"/>
    <property type="project" value="TreeGrafter"/>
</dbReference>
<dbReference type="EMBL" id="JAVDUI010000001">
    <property type="protein sequence ID" value="MDR6891724.1"/>
    <property type="molecule type" value="Genomic_DNA"/>
</dbReference>
<proteinExistence type="predicted"/>
<dbReference type="Gene3D" id="3.40.190.80">
    <property type="match status" value="1"/>
</dbReference>
<keyword evidence="1 4" id="KW-0479">Metal-binding</keyword>
<dbReference type="AlphaFoldDB" id="A0AAE3YGG8"/>
<sequence length="290" mass="29717">MRVLTLPPETPDRLVAGSLAVQAGLLAARMRADRLIGESKSNVADIVTEADRAAEALVVGGLRQARPADGVLGEEGAAAEGTSGRRWIIDPVDGTYNFLSGAGPWCSALALETGGEPVSAVFVPGTRELFTADDGVARCEVIPEGPAEAGLTRGGSAEASSGTPDAVRGGAARVLEGTVAAGPLAQLSLATYLHPTWMRDEAVRAVWHEVAASAATVRMFGSGSVDLAYVADGRIGAWMQHSVPEWDWQPGRALVEAAGGVTAQAAAGGVVWSLAGGRQAVEEMTRLLGA</sequence>
<protein>
    <submittedName>
        <fullName evidence="5">Fructose-1,6-bisphosphatase/inositol monophosphatase family enzyme</fullName>
    </submittedName>
</protein>
<organism evidence="5 6">
    <name type="scientific">Falsarthrobacter nasiphocae</name>
    <dbReference type="NCBI Taxonomy" id="189863"/>
    <lineage>
        <taxon>Bacteria</taxon>
        <taxon>Bacillati</taxon>
        <taxon>Actinomycetota</taxon>
        <taxon>Actinomycetes</taxon>
        <taxon>Micrococcales</taxon>
        <taxon>Micrococcaceae</taxon>
        <taxon>Falsarthrobacter</taxon>
    </lineage>
</organism>
<keyword evidence="6" id="KW-1185">Reference proteome</keyword>
<evidence type="ECO:0000256" key="1">
    <source>
        <dbReference type="ARBA" id="ARBA00022723"/>
    </source>
</evidence>
<comment type="caution">
    <text evidence="5">The sequence shown here is derived from an EMBL/GenBank/DDBJ whole genome shotgun (WGS) entry which is preliminary data.</text>
</comment>
<dbReference type="Proteomes" id="UP001247307">
    <property type="component" value="Unassembled WGS sequence"/>
</dbReference>
<dbReference type="PROSITE" id="PS00629">
    <property type="entry name" value="IMP_1"/>
    <property type="match status" value="1"/>
</dbReference>
<dbReference type="InterPro" id="IPR000760">
    <property type="entry name" value="Inositol_monophosphatase-like"/>
</dbReference>
<dbReference type="CDD" id="cd01637">
    <property type="entry name" value="IMPase_like"/>
    <property type="match status" value="1"/>
</dbReference>
<name>A0AAE3YGG8_9MICC</name>
<reference evidence="5" key="1">
    <citation type="submission" date="2023-07" db="EMBL/GenBank/DDBJ databases">
        <title>Sequencing the genomes of 1000 actinobacteria strains.</title>
        <authorList>
            <person name="Klenk H.-P."/>
        </authorList>
    </citation>
    <scope>NUCLEOTIDE SEQUENCE</scope>
    <source>
        <strain evidence="5">DSM 13988</strain>
    </source>
</reference>
<dbReference type="Gene3D" id="3.30.540.10">
    <property type="entry name" value="Fructose-1,6-Bisphosphatase, subunit A, domain 1"/>
    <property type="match status" value="1"/>
</dbReference>
<dbReference type="SUPFAM" id="SSF56655">
    <property type="entry name" value="Carbohydrate phosphatase"/>
    <property type="match status" value="1"/>
</dbReference>
<dbReference type="GO" id="GO:0008934">
    <property type="term" value="F:inositol monophosphate 1-phosphatase activity"/>
    <property type="evidence" value="ECO:0007669"/>
    <property type="project" value="TreeGrafter"/>
</dbReference>
<evidence type="ECO:0000256" key="3">
    <source>
        <dbReference type="ARBA" id="ARBA00022842"/>
    </source>
</evidence>
<dbReference type="GO" id="GO:0006020">
    <property type="term" value="P:inositol metabolic process"/>
    <property type="evidence" value="ECO:0007669"/>
    <property type="project" value="TreeGrafter"/>
</dbReference>
<feature type="binding site" evidence="4">
    <location>
        <position position="247"/>
    </location>
    <ligand>
        <name>Mg(2+)</name>
        <dbReference type="ChEBI" id="CHEBI:18420"/>
        <label>1</label>
        <note>catalytic</note>
    </ligand>
</feature>
<evidence type="ECO:0000313" key="5">
    <source>
        <dbReference type="EMBL" id="MDR6891724.1"/>
    </source>
</evidence>
<dbReference type="PANTHER" id="PTHR20854:SF4">
    <property type="entry name" value="INOSITOL-1-MONOPHOSPHATASE-RELATED"/>
    <property type="match status" value="1"/>
</dbReference>
<dbReference type="PRINTS" id="PR00377">
    <property type="entry name" value="IMPHPHTASES"/>
</dbReference>
<dbReference type="Pfam" id="PF00459">
    <property type="entry name" value="Inositol_P"/>
    <property type="match status" value="1"/>
</dbReference>
<feature type="binding site" evidence="4">
    <location>
        <position position="74"/>
    </location>
    <ligand>
        <name>Mg(2+)</name>
        <dbReference type="ChEBI" id="CHEBI:18420"/>
        <label>1</label>
        <note>catalytic</note>
    </ligand>
</feature>
<gene>
    <name evidence="5" type="ORF">J2S35_000664</name>
</gene>
<evidence type="ECO:0000256" key="2">
    <source>
        <dbReference type="ARBA" id="ARBA00022801"/>
    </source>
</evidence>
<dbReference type="PANTHER" id="PTHR20854">
    <property type="entry name" value="INOSITOL MONOPHOSPHATASE"/>
    <property type="match status" value="1"/>
</dbReference>
<dbReference type="InterPro" id="IPR020583">
    <property type="entry name" value="Inositol_monoP_metal-BS"/>
</dbReference>
<keyword evidence="2" id="KW-0378">Hydrolase</keyword>
<feature type="binding site" evidence="4">
    <location>
        <position position="90"/>
    </location>
    <ligand>
        <name>Mg(2+)</name>
        <dbReference type="ChEBI" id="CHEBI:18420"/>
        <label>2</label>
    </ligand>
</feature>
<comment type="cofactor">
    <cofactor evidence="4">
        <name>Mg(2+)</name>
        <dbReference type="ChEBI" id="CHEBI:18420"/>
    </cofactor>
</comment>
<dbReference type="GO" id="GO:0046872">
    <property type="term" value="F:metal ion binding"/>
    <property type="evidence" value="ECO:0007669"/>
    <property type="project" value="UniProtKB-KW"/>
</dbReference>
<evidence type="ECO:0000313" key="6">
    <source>
        <dbReference type="Proteomes" id="UP001247307"/>
    </source>
</evidence>
<keyword evidence="3 4" id="KW-0460">Magnesium</keyword>
<evidence type="ECO:0000256" key="4">
    <source>
        <dbReference type="PIRSR" id="PIRSR600760-2"/>
    </source>
</evidence>
<accession>A0AAE3YGG8</accession>
<dbReference type="RefSeq" id="WP_309849815.1">
    <property type="nucleotide sequence ID" value="NZ_BAAAIU010000045.1"/>
</dbReference>
<feature type="binding site" evidence="4">
    <location>
        <position position="93"/>
    </location>
    <ligand>
        <name>Mg(2+)</name>
        <dbReference type="ChEBI" id="CHEBI:18420"/>
        <label>2</label>
    </ligand>
</feature>